<evidence type="ECO:0000313" key="6">
    <source>
        <dbReference type="EMBL" id="CAF4215497.1"/>
    </source>
</evidence>
<dbReference type="Proteomes" id="UP000682733">
    <property type="component" value="Unassembled WGS sequence"/>
</dbReference>
<dbReference type="Gene3D" id="3.40.50.720">
    <property type="entry name" value="NAD(P)-binding Rossmann-like Domain"/>
    <property type="match status" value="2"/>
</dbReference>
<protein>
    <submittedName>
        <fullName evidence="5">Uncharacterized protein</fullName>
    </submittedName>
</protein>
<dbReference type="PRINTS" id="PR00081">
    <property type="entry name" value="GDHRDH"/>
</dbReference>
<name>A0A8S2FBS6_9BILA</name>
<accession>A0A8S2FBS6</accession>
<dbReference type="Proteomes" id="UP000677228">
    <property type="component" value="Unassembled WGS sequence"/>
</dbReference>
<dbReference type="Pfam" id="PF00106">
    <property type="entry name" value="adh_short"/>
    <property type="match status" value="2"/>
</dbReference>
<dbReference type="InterPro" id="IPR002347">
    <property type="entry name" value="SDR_fam"/>
</dbReference>
<sequence>MTSTPTSYRGAIALITGGNKGIGFETARQLGELGLIVLIGARDKTRGEEAVRKLENENIQAQLIELDVTKQHTVDDAAQQVLSDYGRLDVLINNAAVYLEGESPSHTHMSKMRETFETNVFGVFAVTKAFIPLLQKSNNGRIVNVSSQMASFGKPLPDRNRLAYSTAKTVVNMMTVQFDREFRAQNWNIKINSVNPATGETSNLSYIELGLIVLIGARDKTRGEEAVRKLENENIQAQLIELDVTKQHTVDDAAQQVLSDYGRLDVLINNAAVYLEGESPSHTHMSKMRETFETNVFGVFAVTKAFIPLLQKSNNGRIVNVSSQMASFGKPLPDRNRLAYSTAKTVVNMMTVQFDREFRAQNWNIKINSVNPGLAKTDMSNNKEGYPPPNEAARTIVHFATLPDDGPSGLFFGPETNLLPW</sequence>
<comment type="caution">
    <text evidence="5">The sequence shown here is derived from an EMBL/GenBank/DDBJ whole genome shotgun (WGS) entry which is preliminary data.</text>
</comment>
<evidence type="ECO:0000256" key="2">
    <source>
        <dbReference type="ARBA" id="ARBA00022857"/>
    </source>
</evidence>
<evidence type="ECO:0000256" key="4">
    <source>
        <dbReference type="RuleBase" id="RU000363"/>
    </source>
</evidence>
<evidence type="ECO:0000256" key="3">
    <source>
        <dbReference type="ARBA" id="ARBA00023002"/>
    </source>
</evidence>
<keyword evidence="2" id="KW-0521">NADP</keyword>
<reference evidence="5" key="1">
    <citation type="submission" date="2021-02" db="EMBL/GenBank/DDBJ databases">
        <authorList>
            <person name="Nowell W R."/>
        </authorList>
    </citation>
    <scope>NUCLEOTIDE SEQUENCE</scope>
</reference>
<organism evidence="5 7">
    <name type="scientific">Didymodactylos carnosus</name>
    <dbReference type="NCBI Taxonomy" id="1234261"/>
    <lineage>
        <taxon>Eukaryota</taxon>
        <taxon>Metazoa</taxon>
        <taxon>Spiralia</taxon>
        <taxon>Gnathifera</taxon>
        <taxon>Rotifera</taxon>
        <taxon>Eurotatoria</taxon>
        <taxon>Bdelloidea</taxon>
        <taxon>Philodinida</taxon>
        <taxon>Philodinidae</taxon>
        <taxon>Didymodactylos</taxon>
    </lineage>
</organism>
<dbReference type="PANTHER" id="PTHR43490">
    <property type="entry name" value="(+)-NEOMENTHOL DEHYDROGENASE"/>
    <property type="match status" value="1"/>
</dbReference>
<keyword evidence="3" id="KW-0560">Oxidoreductase</keyword>
<dbReference type="EMBL" id="CAJOBA010048704">
    <property type="protein sequence ID" value="CAF4215497.1"/>
    <property type="molecule type" value="Genomic_DNA"/>
</dbReference>
<dbReference type="InterPro" id="IPR036291">
    <property type="entry name" value="NAD(P)-bd_dom_sf"/>
</dbReference>
<evidence type="ECO:0000256" key="1">
    <source>
        <dbReference type="ARBA" id="ARBA00006484"/>
    </source>
</evidence>
<dbReference type="PRINTS" id="PR00080">
    <property type="entry name" value="SDRFAMILY"/>
</dbReference>
<evidence type="ECO:0000313" key="7">
    <source>
        <dbReference type="Proteomes" id="UP000677228"/>
    </source>
</evidence>
<dbReference type="FunFam" id="3.40.50.720:FF:000084">
    <property type="entry name" value="Short-chain dehydrogenase reductase"/>
    <property type="match status" value="1"/>
</dbReference>
<dbReference type="GO" id="GO:0016491">
    <property type="term" value="F:oxidoreductase activity"/>
    <property type="evidence" value="ECO:0007669"/>
    <property type="project" value="UniProtKB-KW"/>
</dbReference>
<evidence type="ECO:0000313" key="5">
    <source>
        <dbReference type="EMBL" id="CAF1411660.1"/>
    </source>
</evidence>
<comment type="similarity">
    <text evidence="1 4">Belongs to the short-chain dehydrogenases/reductases (SDR) family.</text>
</comment>
<proteinExistence type="inferred from homology"/>
<dbReference type="SUPFAM" id="SSF51735">
    <property type="entry name" value="NAD(P)-binding Rossmann-fold domains"/>
    <property type="match status" value="2"/>
</dbReference>
<dbReference type="AlphaFoldDB" id="A0A8S2FBS6"/>
<dbReference type="PANTHER" id="PTHR43490:SF99">
    <property type="entry name" value="SHORT-CHAIN DEHYDROGENASE_REDUCTASE"/>
    <property type="match status" value="1"/>
</dbReference>
<dbReference type="EMBL" id="CAJNOK010026958">
    <property type="protein sequence ID" value="CAF1411660.1"/>
    <property type="molecule type" value="Genomic_DNA"/>
</dbReference>
<gene>
    <name evidence="5" type="ORF">OVA965_LOCUS33392</name>
    <name evidence="6" type="ORF">TMI583_LOCUS34281</name>
</gene>